<name>A0A859IFF1_GLAPU</name>
<reference evidence="1 2" key="1">
    <citation type="submission" date="2019-06" db="EMBL/GenBank/DDBJ databases">
        <title>Complete genome sequence of Haemophilus parasuis HPS412.</title>
        <authorList>
            <person name="Yang S."/>
            <person name="Huang C."/>
        </authorList>
    </citation>
    <scope>NUCLEOTIDE SEQUENCE [LARGE SCALE GENOMIC DNA]</scope>
    <source>
        <strain evidence="1 2">HPS412</strain>
    </source>
</reference>
<organism evidence="1 2">
    <name type="scientific">Glaesserella parasuis</name>
    <name type="common">Haemophilus parasuis</name>
    <dbReference type="NCBI Taxonomy" id="738"/>
    <lineage>
        <taxon>Bacteria</taxon>
        <taxon>Pseudomonadati</taxon>
        <taxon>Pseudomonadota</taxon>
        <taxon>Gammaproteobacteria</taxon>
        <taxon>Pasteurellales</taxon>
        <taxon>Pasteurellaceae</taxon>
        <taxon>Glaesserella</taxon>
    </lineage>
</organism>
<sequence>MLNKLFGWFENRINPYPEDMPNTPRAKVIPFIFESIKGMRSYFVAFDTRTKYELLSGPG</sequence>
<evidence type="ECO:0000313" key="1">
    <source>
        <dbReference type="EMBL" id="QKY72484.1"/>
    </source>
</evidence>
<dbReference type="AlphaFoldDB" id="A0A859IFF1"/>
<protein>
    <submittedName>
        <fullName evidence="1">Uncharacterized protein</fullName>
    </submittedName>
</protein>
<gene>
    <name evidence="1" type="ORF">FLK62_03970</name>
</gene>
<dbReference type="RefSeq" id="WP_176443546.1">
    <property type="nucleotide sequence ID" value="NZ_CP041334.1"/>
</dbReference>
<proteinExistence type="predicted"/>
<evidence type="ECO:0000313" key="2">
    <source>
        <dbReference type="Proteomes" id="UP000509790"/>
    </source>
</evidence>
<accession>A0A859IFF1</accession>
<dbReference type="Proteomes" id="UP000509790">
    <property type="component" value="Chromosome"/>
</dbReference>
<dbReference type="EMBL" id="CP041334">
    <property type="protein sequence ID" value="QKY72484.1"/>
    <property type="molecule type" value="Genomic_DNA"/>
</dbReference>